<gene>
    <name evidence="1" type="ORF">GX302_10585</name>
</gene>
<dbReference type="InterPro" id="IPR013783">
    <property type="entry name" value="Ig-like_fold"/>
</dbReference>
<reference evidence="1 2" key="1">
    <citation type="journal article" date="2020" name="Biotechnol. Biofuels">
        <title>New insights from the biogas microbiome by comprehensive genome-resolved metagenomics of nearly 1600 species originating from multiple anaerobic digesters.</title>
        <authorList>
            <person name="Campanaro S."/>
            <person name="Treu L."/>
            <person name="Rodriguez-R L.M."/>
            <person name="Kovalovszki A."/>
            <person name="Ziels R.M."/>
            <person name="Maus I."/>
            <person name="Zhu X."/>
            <person name="Kougias P.G."/>
            <person name="Basile A."/>
            <person name="Luo G."/>
            <person name="Schluter A."/>
            <person name="Konstantinidis K.T."/>
            <person name="Angelidaki I."/>
        </authorList>
    </citation>
    <scope>NUCLEOTIDE SEQUENCE [LARGE SCALE GENOMIC DNA]</scope>
    <source>
        <strain evidence="1">AS22ysBPME_46</strain>
    </source>
</reference>
<dbReference type="Gene3D" id="2.60.40.10">
    <property type="entry name" value="Immunoglobulins"/>
    <property type="match status" value="1"/>
</dbReference>
<dbReference type="PANTHER" id="PTHR35902">
    <property type="entry name" value="S-LAYER DOMAIN-LIKE PROTEIN-RELATED"/>
    <property type="match status" value="1"/>
</dbReference>
<organism evidence="1 2">
    <name type="scientific">Methanosarcina flavescens</name>
    <dbReference type="NCBI Taxonomy" id="1715806"/>
    <lineage>
        <taxon>Archaea</taxon>
        <taxon>Methanobacteriati</taxon>
        <taxon>Methanobacteriota</taxon>
        <taxon>Stenosarchaea group</taxon>
        <taxon>Methanomicrobia</taxon>
        <taxon>Methanosarcinales</taxon>
        <taxon>Methanosarcinaceae</taxon>
        <taxon>Methanosarcina</taxon>
    </lineage>
</organism>
<sequence>MIKIKNSLIPLVLSLLFVSSLFAVPACAAVGGANLKVTIIETNPYPAKIGEYLTLTVQVENIGGDKADNVDIEIVPQYPFSLDSQANAV</sequence>
<evidence type="ECO:0008006" key="3">
    <source>
        <dbReference type="Google" id="ProtNLM"/>
    </source>
</evidence>
<dbReference type="AlphaFoldDB" id="A0A7K4AX08"/>
<comment type="caution">
    <text evidence="1">The sequence shown here is derived from an EMBL/GenBank/DDBJ whole genome shotgun (WGS) entry which is preliminary data.</text>
</comment>
<proteinExistence type="predicted"/>
<accession>A0A7K4AX08</accession>
<dbReference type="EMBL" id="JAAYQL010000063">
    <property type="protein sequence ID" value="NLK33245.1"/>
    <property type="molecule type" value="Genomic_DNA"/>
</dbReference>
<protein>
    <recommendedName>
        <fullName evidence="3">CARDB domain-containing protein</fullName>
    </recommendedName>
</protein>
<evidence type="ECO:0000313" key="1">
    <source>
        <dbReference type="EMBL" id="NLK33245.1"/>
    </source>
</evidence>
<feature type="non-terminal residue" evidence="1">
    <location>
        <position position="89"/>
    </location>
</feature>
<dbReference type="PANTHER" id="PTHR35902:SF3">
    <property type="entry name" value="NPCBM-ASSOCIATED, NEW3 DOMAIN OF ALPHA-GALACTOSIDASE"/>
    <property type="match status" value="1"/>
</dbReference>
<name>A0A7K4AX08_9EURY</name>
<dbReference type="Proteomes" id="UP000585579">
    <property type="component" value="Unassembled WGS sequence"/>
</dbReference>
<evidence type="ECO:0000313" key="2">
    <source>
        <dbReference type="Proteomes" id="UP000585579"/>
    </source>
</evidence>